<dbReference type="PANTHER" id="PTHR42953">
    <property type="entry name" value="HIGH-AFFINITY ZINC UPTAKE SYSTEM PROTEIN ZNUA-RELATED"/>
    <property type="match status" value="1"/>
</dbReference>
<name>A0AAX0LC61_9BACT</name>
<dbReference type="Gene3D" id="3.40.50.1980">
    <property type="entry name" value="Nitrogenase molybdenum iron protein domain"/>
    <property type="match status" value="3"/>
</dbReference>
<gene>
    <name evidence="5" type="ORF">BFG04_07725</name>
</gene>
<evidence type="ECO:0000313" key="6">
    <source>
        <dbReference type="Proteomes" id="UP000189728"/>
    </source>
</evidence>
<evidence type="ECO:0000313" key="5">
    <source>
        <dbReference type="EMBL" id="OPA82076.1"/>
    </source>
</evidence>
<dbReference type="InterPro" id="IPR006127">
    <property type="entry name" value="ZnuA-like"/>
</dbReference>
<evidence type="ECO:0000256" key="4">
    <source>
        <dbReference type="SAM" id="MobiDB-lite"/>
    </source>
</evidence>
<reference evidence="5 6" key="1">
    <citation type="submission" date="2016-08" db="EMBL/GenBank/DDBJ databases">
        <title>Campylobacter species from sea mammals.</title>
        <authorList>
            <person name="Gilbert M.J."/>
            <person name="Byrne B.A."/>
            <person name="Zomer A.L."/>
            <person name="Wagenaar J.A."/>
        </authorList>
    </citation>
    <scope>NUCLEOTIDE SEQUENCE [LARGE SCALE GENOMIC DNA]</scope>
    <source>
        <strain evidence="5 6">1105248</strain>
    </source>
</reference>
<dbReference type="GO" id="GO:0046872">
    <property type="term" value="F:metal ion binding"/>
    <property type="evidence" value="ECO:0007669"/>
    <property type="project" value="InterPro"/>
</dbReference>
<dbReference type="RefSeq" id="WP_078415165.1">
    <property type="nucleotide sequence ID" value="NZ_MCRK01000004.1"/>
</dbReference>
<dbReference type="AlphaFoldDB" id="A0AAX0LC61"/>
<comment type="caution">
    <text evidence="5">The sequence shown here is derived from an EMBL/GenBank/DDBJ whole genome shotgun (WGS) entry which is preliminary data.</text>
</comment>
<evidence type="ECO:0000256" key="1">
    <source>
        <dbReference type="ARBA" id="ARBA00011028"/>
    </source>
</evidence>
<dbReference type="SUPFAM" id="SSF53807">
    <property type="entry name" value="Helical backbone' metal receptor"/>
    <property type="match status" value="1"/>
</dbReference>
<feature type="compositionally biased region" description="Basic and acidic residues" evidence="4">
    <location>
        <begin position="120"/>
        <end position="135"/>
    </location>
</feature>
<comment type="similarity">
    <text evidence="1">Belongs to the bacterial solute-binding protein 9 family.</text>
</comment>
<feature type="region of interest" description="Disordered" evidence="4">
    <location>
        <begin position="108"/>
        <end position="178"/>
    </location>
</feature>
<dbReference type="Pfam" id="PF01297">
    <property type="entry name" value="ZnuA"/>
    <property type="match status" value="1"/>
</dbReference>
<feature type="compositionally biased region" description="Basic and acidic residues" evidence="4">
    <location>
        <begin position="142"/>
        <end position="168"/>
    </location>
</feature>
<dbReference type="PANTHER" id="PTHR42953:SF3">
    <property type="entry name" value="HIGH-AFFINITY ZINC UPTAKE SYSTEM PROTEIN ZNUA"/>
    <property type="match status" value="1"/>
</dbReference>
<accession>A0AAX0LC61</accession>
<keyword evidence="3" id="KW-0732">Signal</keyword>
<keyword evidence="2" id="KW-0813">Transport</keyword>
<proteinExistence type="inferred from homology"/>
<sequence>MKKTLLFAIVAATALFGKPLVSTSILPTKYFVEQIAGDTLDVNAMVEKGSDPHTYEPKPQQMKELEKSDLYFAVGIEFEDTWLEKFKKAYPDLNIIHTDKGIEKIKMAAHHHHDDDDDHDEHHEHDGDHHDHDKDHDDDDHDHDGDHHDKDHDHAHDKDHHDHDDNHHAQAHHHHHGELDPHIWLDPMLVKEQTKTIAQALIEKFPENKKLYEENLDKFTKRLDELDKYIEKTLKPFEDSIFIVYHPSWGYFAKRYDLKQLPIEIEGKEPKPAELAELIEEAKEHNIKVIFVAPQFSQKTAKIIAKQTGSKVVEIDQLPLEWEKEMKKTAEVFAKSLKN</sequence>
<evidence type="ECO:0000256" key="2">
    <source>
        <dbReference type="ARBA" id="ARBA00022448"/>
    </source>
</evidence>
<evidence type="ECO:0000256" key="3">
    <source>
        <dbReference type="ARBA" id="ARBA00022729"/>
    </source>
</evidence>
<dbReference type="EMBL" id="MCRK01000004">
    <property type="protein sequence ID" value="OPA82076.1"/>
    <property type="molecule type" value="Genomic_DNA"/>
</dbReference>
<dbReference type="Proteomes" id="UP000189728">
    <property type="component" value="Unassembled WGS sequence"/>
</dbReference>
<protein>
    <submittedName>
        <fullName evidence="5">Cation ABC transporter substrate-binding protein</fullName>
    </submittedName>
</protein>
<organism evidence="5 6">
    <name type="scientific">Campylobacter pinnipediorum subsp. pinnipediorum</name>
    <dbReference type="NCBI Taxonomy" id="1660067"/>
    <lineage>
        <taxon>Bacteria</taxon>
        <taxon>Pseudomonadati</taxon>
        <taxon>Campylobacterota</taxon>
        <taxon>Epsilonproteobacteria</taxon>
        <taxon>Campylobacterales</taxon>
        <taxon>Campylobacteraceae</taxon>
        <taxon>Campylobacter</taxon>
    </lineage>
</organism>
<dbReference type="GO" id="GO:0030001">
    <property type="term" value="P:metal ion transport"/>
    <property type="evidence" value="ECO:0007669"/>
    <property type="project" value="InterPro"/>
</dbReference>
<dbReference type="InterPro" id="IPR050492">
    <property type="entry name" value="Bact_metal-bind_prot9"/>
</dbReference>